<dbReference type="EMBL" id="CAXLJM020000026">
    <property type="protein sequence ID" value="CAL8093475.1"/>
    <property type="molecule type" value="Genomic_DNA"/>
</dbReference>
<keyword evidence="1" id="KW-0732">Signal</keyword>
<reference evidence="2 3" key="1">
    <citation type="submission" date="2024-08" db="EMBL/GenBank/DDBJ databases">
        <authorList>
            <person name="Cucini C."/>
            <person name="Frati F."/>
        </authorList>
    </citation>
    <scope>NUCLEOTIDE SEQUENCE [LARGE SCALE GENOMIC DNA]</scope>
</reference>
<feature type="signal peptide" evidence="1">
    <location>
        <begin position="1"/>
        <end position="28"/>
    </location>
</feature>
<feature type="chain" id="PRO_5046730102" description="Secreted protein" evidence="1">
    <location>
        <begin position="29"/>
        <end position="213"/>
    </location>
</feature>
<sequence>MKAFQYISKFSILLFVISTIAFIEGVTALVREPDIPEDNASLSLWLIARTGWVYCSRAADYMEQSEEQFNEQKCKQCYESLYNDHLSDPENIADSDILQCARNFGNPGTPIPREPLRSNGVRAYLCNPEIRDTPGVFGIRESFADPYRKFSPRNEPNQDYLRRSYIRCLMGKIYETEFAMCIPNRRKCAEVRKNEDEDTIFSTEVPIHYQSSK</sequence>
<proteinExistence type="predicted"/>
<organism evidence="2 3">
    <name type="scientific">Orchesella dallaii</name>
    <dbReference type="NCBI Taxonomy" id="48710"/>
    <lineage>
        <taxon>Eukaryota</taxon>
        <taxon>Metazoa</taxon>
        <taxon>Ecdysozoa</taxon>
        <taxon>Arthropoda</taxon>
        <taxon>Hexapoda</taxon>
        <taxon>Collembola</taxon>
        <taxon>Entomobryomorpha</taxon>
        <taxon>Entomobryoidea</taxon>
        <taxon>Orchesellidae</taxon>
        <taxon>Orchesellinae</taxon>
        <taxon>Orchesella</taxon>
    </lineage>
</organism>
<name>A0ABP1QAE2_9HEXA</name>
<evidence type="ECO:0000256" key="1">
    <source>
        <dbReference type="SAM" id="SignalP"/>
    </source>
</evidence>
<evidence type="ECO:0000313" key="3">
    <source>
        <dbReference type="Proteomes" id="UP001642540"/>
    </source>
</evidence>
<protein>
    <recommendedName>
        <fullName evidence="4">Secreted protein</fullName>
    </recommendedName>
</protein>
<dbReference type="Proteomes" id="UP001642540">
    <property type="component" value="Unassembled WGS sequence"/>
</dbReference>
<gene>
    <name evidence="2" type="ORF">ODALV1_LOCUS8510</name>
</gene>
<evidence type="ECO:0000313" key="2">
    <source>
        <dbReference type="EMBL" id="CAL8093475.1"/>
    </source>
</evidence>
<keyword evidence="3" id="KW-1185">Reference proteome</keyword>
<comment type="caution">
    <text evidence="2">The sequence shown here is derived from an EMBL/GenBank/DDBJ whole genome shotgun (WGS) entry which is preliminary data.</text>
</comment>
<accession>A0ABP1QAE2</accession>
<evidence type="ECO:0008006" key="4">
    <source>
        <dbReference type="Google" id="ProtNLM"/>
    </source>
</evidence>